<dbReference type="SFLD" id="SFLDG00358">
    <property type="entry name" value="Main_(cytGST)"/>
    <property type="match status" value="1"/>
</dbReference>
<evidence type="ECO:0000259" key="6">
    <source>
        <dbReference type="PROSITE" id="PS50404"/>
    </source>
</evidence>
<evidence type="ECO:0000256" key="2">
    <source>
        <dbReference type="ARBA" id="ARBA00022679"/>
    </source>
</evidence>
<protein>
    <recommendedName>
        <fullName evidence="5">Glutathione S-transferase</fullName>
        <ecNumber evidence="5">2.5.1.18</ecNumber>
    </recommendedName>
</protein>
<dbReference type="Gene3D" id="1.20.1050.10">
    <property type="match status" value="1"/>
</dbReference>
<dbReference type="FunFam" id="3.40.30.10:FF:000044">
    <property type="entry name" value="Glutathione S-transferase GSTU6"/>
    <property type="match status" value="1"/>
</dbReference>
<evidence type="ECO:0000256" key="3">
    <source>
        <dbReference type="ARBA" id="ARBA00025743"/>
    </source>
</evidence>
<dbReference type="STRING" id="429701.A0A2G9HCL4"/>
<evidence type="ECO:0000256" key="4">
    <source>
        <dbReference type="ARBA" id="ARBA00047960"/>
    </source>
</evidence>
<dbReference type="PANTHER" id="PTHR11260:SF615">
    <property type="entry name" value="GLUTATHIONE S-TRANSFERASE U17"/>
    <property type="match status" value="1"/>
</dbReference>
<dbReference type="EMBL" id="NKXS01002122">
    <property type="protein sequence ID" value="PIN15203.1"/>
    <property type="molecule type" value="Genomic_DNA"/>
</dbReference>
<dbReference type="OrthoDB" id="4951845at2759"/>
<dbReference type="PANTHER" id="PTHR11260">
    <property type="entry name" value="GLUTATHIONE S-TRANSFERASE, GST, SUPERFAMILY, GST DOMAIN CONTAINING"/>
    <property type="match status" value="1"/>
</dbReference>
<dbReference type="InterPro" id="IPR036249">
    <property type="entry name" value="Thioredoxin-like_sf"/>
</dbReference>
<dbReference type="GO" id="GO:0004364">
    <property type="term" value="F:glutathione transferase activity"/>
    <property type="evidence" value="ECO:0007669"/>
    <property type="project" value="UniProtKB-UniRule"/>
</dbReference>
<dbReference type="GO" id="GO:0009407">
    <property type="term" value="P:toxin catabolic process"/>
    <property type="evidence" value="ECO:0007669"/>
    <property type="project" value="UniProtKB-ARBA"/>
</dbReference>
<gene>
    <name evidence="8" type="ORF">CDL12_12135</name>
</gene>
<keyword evidence="2 5" id="KW-0808">Transferase</keyword>
<reference evidence="9" key="1">
    <citation type="journal article" date="2018" name="Gigascience">
        <title>Genome assembly of the Pink Ipe (Handroanthus impetiginosus, Bignoniaceae), a highly valued, ecologically keystone Neotropical timber forest tree.</title>
        <authorList>
            <person name="Silva-Junior O.B."/>
            <person name="Grattapaglia D."/>
            <person name="Novaes E."/>
            <person name="Collevatti R.G."/>
        </authorList>
    </citation>
    <scope>NUCLEOTIDE SEQUENCE [LARGE SCALE GENOMIC DNA]</scope>
    <source>
        <strain evidence="9">cv. UFG-1</strain>
    </source>
</reference>
<dbReference type="PROSITE" id="PS50405">
    <property type="entry name" value="GST_CTER"/>
    <property type="match status" value="1"/>
</dbReference>
<dbReference type="SUPFAM" id="SSF52833">
    <property type="entry name" value="Thioredoxin-like"/>
    <property type="match status" value="1"/>
</dbReference>
<dbReference type="CDD" id="cd03185">
    <property type="entry name" value="GST_C_Tau"/>
    <property type="match status" value="1"/>
</dbReference>
<dbReference type="InterPro" id="IPR004045">
    <property type="entry name" value="Glutathione_S-Trfase_N"/>
</dbReference>
<evidence type="ECO:0000259" key="7">
    <source>
        <dbReference type="PROSITE" id="PS50405"/>
    </source>
</evidence>
<keyword evidence="5" id="KW-0963">Cytoplasm</keyword>
<dbReference type="EC" id="2.5.1.18" evidence="5"/>
<organism evidence="8 9">
    <name type="scientific">Handroanthus impetiginosus</name>
    <dbReference type="NCBI Taxonomy" id="429701"/>
    <lineage>
        <taxon>Eukaryota</taxon>
        <taxon>Viridiplantae</taxon>
        <taxon>Streptophyta</taxon>
        <taxon>Embryophyta</taxon>
        <taxon>Tracheophyta</taxon>
        <taxon>Spermatophyta</taxon>
        <taxon>Magnoliopsida</taxon>
        <taxon>eudicotyledons</taxon>
        <taxon>Gunneridae</taxon>
        <taxon>Pentapetalae</taxon>
        <taxon>asterids</taxon>
        <taxon>lamiids</taxon>
        <taxon>Lamiales</taxon>
        <taxon>Bignoniaceae</taxon>
        <taxon>Crescentiina</taxon>
        <taxon>Tabebuia alliance</taxon>
        <taxon>Handroanthus</taxon>
    </lineage>
</organism>
<comment type="caution">
    <text evidence="8">The sequence shown here is derived from an EMBL/GenBank/DDBJ whole genome shotgun (WGS) entry which is preliminary data.</text>
</comment>
<proteinExistence type="inferred from homology"/>
<dbReference type="GO" id="GO:0005829">
    <property type="term" value="C:cytosol"/>
    <property type="evidence" value="ECO:0007669"/>
    <property type="project" value="UniProtKB-SubCell"/>
</dbReference>
<comment type="catalytic activity">
    <reaction evidence="4 5">
        <text>RX + glutathione = an S-substituted glutathione + a halide anion + H(+)</text>
        <dbReference type="Rhea" id="RHEA:16437"/>
        <dbReference type="ChEBI" id="CHEBI:15378"/>
        <dbReference type="ChEBI" id="CHEBI:16042"/>
        <dbReference type="ChEBI" id="CHEBI:17792"/>
        <dbReference type="ChEBI" id="CHEBI:57925"/>
        <dbReference type="ChEBI" id="CHEBI:90779"/>
        <dbReference type="EC" id="2.5.1.18"/>
    </reaction>
</comment>
<dbReference type="SFLD" id="SFLDG01152">
    <property type="entry name" value="Main.3:_Omega-_and_Tau-like"/>
    <property type="match status" value="1"/>
</dbReference>
<sequence length="229" mass="25760">MATSGVELLGSWASPYTNRVQIALNLKSVKYDFIEENFYSNKSKRLLEANPAHKKVPVLIHDKKPFCESLIILQYIDDVWTGSGSSILPSDPYDRAIARFWAAYLDDKWFPSFKELETAPEDSRTTIVAKIFEGLILLEEAFAKCSKGKPFFGGDNIGYVDIVLGSYLGWINVTEVTLGLKLLEESRTPGLAGWAERFRLHNAVKDFVPEAHKLIEFYMMVQAAKASAI</sequence>
<dbReference type="FunFam" id="1.20.1050.10:FF:000016">
    <property type="entry name" value="Glutathione S-transferase U9"/>
    <property type="match status" value="1"/>
</dbReference>
<dbReference type="Gene3D" id="3.40.30.10">
    <property type="entry name" value="Glutaredoxin"/>
    <property type="match status" value="1"/>
</dbReference>
<dbReference type="Proteomes" id="UP000231279">
    <property type="component" value="Unassembled WGS sequence"/>
</dbReference>
<keyword evidence="1" id="KW-0216">Detoxification</keyword>
<feature type="domain" description="GST C-terminal" evidence="7">
    <location>
        <begin position="91"/>
        <end position="227"/>
    </location>
</feature>
<dbReference type="CDD" id="cd03058">
    <property type="entry name" value="GST_N_Tau"/>
    <property type="match status" value="1"/>
</dbReference>
<dbReference type="InterPro" id="IPR010987">
    <property type="entry name" value="Glutathione-S-Trfase_C-like"/>
</dbReference>
<dbReference type="InterPro" id="IPR040079">
    <property type="entry name" value="Glutathione_S-Trfase"/>
</dbReference>
<dbReference type="AlphaFoldDB" id="A0A2G9HCL4"/>
<comment type="function">
    <text evidence="5">Is involved in the conjugation of reduced glutathione to a wide number of exogenous and endogenous hydrophobic electrophiles.</text>
</comment>
<comment type="similarity">
    <text evidence="3">Belongs to the GST superfamily. Tau family.</text>
</comment>
<dbReference type="GO" id="GO:0006749">
    <property type="term" value="P:glutathione metabolic process"/>
    <property type="evidence" value="ECO:0007669"/>
    <property type="project" value="InterPro"/>
</dbReference>
<evidence type="ECO:0000313" key="8">
    <source>
        <dbReference type="EMBL" id="PIN15203.1"/>
    </source>
</evidence>
<dbReference type="InterPro" id="IPR045074">
    <property type="entry name" value="GST_C_Tau"/>
</dbReference>
<evidence type="ECO:0000256" key="5">
    <source>
        <dbReference type="RuleBase" id="RU369102"/>
    </source>
</evidence>
<dbReference type="InterPro" id="IPR036282">
    <property type="entry name" value="Glutathione-S-Trfase_C_sf"/>
</dbReference>
<keyword evidence="9" id="KW-1185">Reference proteome</keyword>
<name>A0A2G9HCL4_9LAMI</name>
<evidence type="ECO:0000256" key="1">
    <source>
        <dbReference type="ARBA" id="ARBA00022575"/>
    </source>
</evidence>
<comment type="subcellular location">
    <subcellularLocation>
        <location evidence="5">Cytoplasm</location>
        <location evidence="5">Cytosol</location>
    </subcellularLocation>
</comment>
<dbReference type="Pfam" id="PF02798">
    <property type="entry name" value="GST_N"/>
    <property type="match status" value="1"/>
</dbReference>
<feature type="domain" description="GST N-terminal" evidence="6">
    <location>
        <begin position="4"/>
        <end position="84"/>
    </location>
</feature>
<dbReference type="PROSITE" id="PS50404">
    <property type="entry name" value="GST_NTER"/>
    <property type="match status" value="1"/>
</dbReference>
<accession>A0A2G9HCL4</accession>
<dbReference type="SFLD" id="SFLDS00019">
    <property type="entry name" value="Glutathione_Transferase_(cytos"/>
    <property type="match status" value="1"/>
</dbReference>
<dbReference type="InterPro" id="IPR045073">
    <property type="entry name" value="Omega/Tau-like"/>
</dbReference>
<dbReference type="SUPFAM" id="SSF47616">
    <property type="entry name" value="GST C-terminal domain-like"/>
    <property type="match status" value="1"/>
</dbReference>
<dbReference type="Pfam" id="PF13410">
    <property type="entry name" value="GST_C_2"/>
    <property type="match status" value="1"/>
</dbReference>
<evidence type="ECO:0000313" key="9">
    <source>
        <dbReference type="Proteomes" id="UP000231279"/>
    </source>
</evidence>